<dbReference type="AlphaFoldDB" id="A0A225VGM7"/>
<feature type="region of interest" description="Disordered" evidence="1">
    <location>
        <begin position="25"/>
        <end position="62"/>
    </location>
</feature>
<feature type="compositionally biased region" description="Basic and acidic residues" evidence="1">
    <location>
        <begin position="178"/>
        <end position="189"/>
    </location>
</feature>
<reference evidence="3" key="1">
    <citation type="submission" date="2017-03" db="EMBL/GenBank/DDBJ databases">
        <title>Phytopthora megakarya and P. palmivora, two closely related causual agents of cacao black pod achieved similar genome size and gene model numbers by different mechanisms.</title>
        <authorList>
            <person name="Ali S."/>
            <person name="Shao J."/>
            <person name="Larry D.J."/>
            <person name="Kronmiller B."/>
            <person name="Shen D."/>
            <person name="Strem M.D."/>
            <person name="Melnick R.L."/>
            <person name="Guiltinan M.J."/>
            <person name="Tyler B.M."/>
            <person name="Meinhardt L.W."/>
            <person name="Bailey B.A."/>
        </authorList>
    </citation>
    <scope>NUCLEOTIDE SEQUENCE [LARGE SCALE GENOMIC DNA]</scope>
    <source>
        <strain evidence="3">zdho120</strain>
    </source>
</reference>
<comment type="caution">
    <text evidence="2">The sequence shown here is derived from an EMBL/GenBank/DDBJ whole genome shotgun (WGS) entry which is preliminary data.</text>
</comment>
<name>A0A225VGM7_9STRA</name>
<proteinExistence type="predicted"/>
<dbReference type="OrthoDB" id="143178at2759"/>
<evidence type="ECO:0000256" key="1">
    <source>
        <dbReference type="SAM" id="MobiDB-lite"/>
    </source>
</evidence>
<feature type="region of interest" description="Disordered" evidence="1">
    <location>
        <begin position="277"/>
        <end position="349"/>
    </location>
</feature>
<feature type="compositionally biased region" description="Basic and acidic residues" evidence="1">
    <location>
        <begin position="311"/>
        <end position="337"/>
    </location>
</feature>
<feature type="region of interest" description="Disordered" evidence="1">
    <location>
        <begin position="140"/>
        <end position="189"/>
    </location>
</feature>
<dbReference type="Proteomes" id="UP000198211">
    <property type="component" value="Unassembled WGS sequence"/>
</dbReference>
<gene>
    <name evidence="2" type="ORF">PHMEG_00024248</name>
</gene>
<feature type="compositionally biased region" description="Basic and acidic residues" evidence="1">
    <location>
        <begin position="277"/>
        <end position="297"/>
    </location>
</feature>
<evidence type="ECO:0000313" key="2">
    <source>
        <dbReference type="EMBL" id="OWZ03937.1"/>
    </source>
</evidence>
<keyword evidence="3" id="KW-1185">Reference proteome</keyword>
<accession>A0A225VGM7</accession>
<evidence type="ECO:0000313" key="3">
    <source>
        <dbReference type="Proteomes" id="UP000198211"/>
    </source>
</evidence>
<sequence length="349" mass="38484">MLTPEEQELLGVAMVTRLRLALVHTRDWSDSNTSRSEPKRRRGSTGAPLSVPSWPGSDEATRVWGGPVPEVIGTSSLASGDAPMLTLDENMSSAGGGSQGSPPSAAMVGVYMATTGTGTGHPYTTEQPTFYVPVAEYPPGQNARLPPHELLPAASPVRGDGPGSSEEETKSDAPMTARDPHLPGNSRDRDQDLREADRQILELCAALATRDELEQIRHETYRAARTGQAHQAKLYQEAWEYRKAEVARETERRKASDQNFASLQAKVYLLENERAQNREEGTQLRAETASRMEDVTEKCGQPVSKVTAATDETKLQADEELSRIRREMEHQVQESRPQRPGRLTPRRFS</sequence>
<dbReference type="EMBL" id="NBNE01005239">
    <property type="protein sequence ID" value="OWZ03937.1"/>
    <property type="molecule type" value="Genomic_DNA"/>
</dbReference>
<protein>
    <submittedName>
        <fullName evidence="2">Uncharacterized protein</fullName>
    </submittedName>
</protein>
<organism evidence="2 3">
    <name type="scientific">Phytophthora megakarya</name>
    <dbReference type="NCBI Taxonomy" id="4795"/>
    <lineage>
        <taxon>Eukaryota</taxon>
        <taxon>Sar</taxon>
        <taxon>Stramenopiles</taxon>
        <taxon>Oomycota</taxon>
        <taxon>Peronosporomycetes</taxon>
        <taxon>Peronosporales</taxon>
        <taxon>Peronosporaceae</taxon>
        <taxon>Phytophthora</taxon>
    </lineage>
</organism>